<protein>
    <recommendedName>
        <fullName evidence="7">alpha-1,2-Mannosidase</fullName>
        <ecNumber evidence="7">3.2.1.-</ecNumber>
    </recommendedName>
</protein>
<dbReference type="InterPro" id="IPR001382">
    <property type="entry name" value="Glyco_hydro_47"/>
</dbReference>
<evidence type="ECO:0000256" key="1">
    <source>
        <dbReference type="ARBA" id="ARBA00004240"/>
    </source>
</evidence>
<dbReference type="PRINTS" id="PR00747">
    <property type="entry name" value="GLYHDRLASE47"/>
</dbReference>
<evidence type="ECO:0000256" key="8">
    <source>
        <dbReference type="SAM" id="Phobius"/>
    </source>
</evidence>
<keyword evidence="8" id="KW-1133">Transmembrane helix</keyword>
<dbReference type="InterPro" id="IPR012341">
    <property type="entry name" value="6hp_glycosidase-like_sf"/>
</dbReference>
<dbReference type="PANTHER" id="PTHR45679:SF2">
    <property type="entry name" value="ER DEGRADATION-ENHANCING ALPHA-MANNOSIDASE-LIKE PROTEIN 3"/>
    <property type="match status" value="1"/>
</dbReference>
<feature type="active site" evidence="5">
    <location>
        <position position="427"/>
    </location>
</feature>
<sequence length="679" mass="77348">MLSECVQQNGGASTHRSRHKSYCLNSRLKFTMLCPLFIIITIICFLFDLVQLPGASAFNHSERIQLRSEAKQMFYHAYHSYINTYPADEILPISCRGRFRQADDSSDIDDSIGNFSLTLVDSLDMLVMMGDIDEFQVSIKKIIKDLNFNMDITVSVFETNIRMLGGLLSAHVLAKAVQNPRDKSIRYLNETVRNQMSWYNSELLDLAEDLGRRLLPAFDTKTGIPHSRVNLKHGLESNDLRSALETCTACAGSLILEFATLSRLTGDGIFEEKARGALDALWKHRHRSTDLVGTVINIDTGDWVRRESGVGAGSDSYYEYLLKAYILLGDPTYLHRFNRHYSSVMRYISRGPFLIDVHMHRPNRIAKGFMDALSAFWPGLQVLKGDLKAAISTHAMFNEVIRRHTYLPEAFTTDLQVYWANHQMRPEFLESTFFLHRATREDYYLDTGKEILRKLQDLKVGCGFAGLKDVRTGVHDDKMASFVLAETLKYLYLLFSEDNETHVDLDKFIFSTEGHLLPIDLALIGPSPKDTTQGLVLDVDKSSKQKNTKRDTGPTDKLVKLVPWHEKDSEDQTKVRKEALIRLDKKTGQFSLAHSTKQQIPAAVAKLLMKMSDNFNQEKAVINLNDYENSCPSLEVQEMRFDGNYHPFLNKRIKPPTTTTSLTELYFAIGIKVFYSMSH</sequence>
<dbReference type="InterPro" id="IPR036026">
    <property type="entry name" value="Seven-hairpin_glycosidases"/>
</dbReference>
<feature type="active site" description="Proton donor" evidence="5">
    <location>
        <position position="158"/>
    </location>
</feature>
<dbReference type="GO" id="GO:0005975">
    <property type="term" value="P:carbohydrate metabolic process"/>
    <property type="evidence" value="ECO:0007669"/>
    <property type="project" value="InterPro"/>
</dbReference>
<feature type="transmembrane region" description="Helical" evidence="8">
    <location>
        <begin position="30"/>
        <end position="50"/>
    </location>
</feature>
<evidence type="ECO:0000256" key="3">
    <source>
        <dbReference type="ARBA" id="ARBA00022824"/>
    </source>
</evidence>
<dbReference type="SUPFAM" id="SSF48225">
    <property type="entry name" value="Seven-hairpin glycosidases"/>
    <property type="match status" value="1"/>
</dbReference>
<organism evidence="9">
    <name type="scientific">Aceria tosichella</name>
    <name type="common">wheat curl mite</name>
    <dbReference type="NCBI Taxonomy" id="561515"/>
    <lineage>
        <taxon>Eukaryota</taxon>
        <taxon>Metazoa</taxon>
        <taxon>Ecdysozoa</taxon>
        <taxon>Arthropoda</taxon>
        <taxon>Chelicerata</taxon>
        <taxon>Arachnida</taxon>
        <taxon>Acari</taxon>
        <taxon>Acariformes</taxon>
        <taxon>Trombidiformes</taxon>
        <taxon>Prostigmata</taxon>
        <taxon>Eupodina</taxon>
        <taxon>Eriophyoidea</taxon>
        <taxon>Eriophyidae</taxon>
        <taxon>Eriophyinae</taxon>
        <taxon>Aceriini</taxon>
        <taxon>Aceria</taxon>
    </lineage>
</organism>
<dbReference type="GO" id="GO:0005509">
    <property type="term" value="F:calcium ion binding"/>
    <property type="evidence" value="ECO:0007669"/>
    <property type="project" value="InterPro"/>
</dbReference>
<keyword evidence="8" id="KW-0812">Transmembrane</keyword>
<evidence type="ECO:0000256" key="2">
    <source>
        <dbReference type="ARBA" id="ARBA00007658"/>
    </source>
</evidence>
<keyword evidence="7" id="KW-0326">Glycosidase</keyword>
<keyword evidence="6" id="KW-0479">Metal-binding</keyword>
<evidence type="ECO:0000256" key="5">
    <source>
        <dbReference type="PIRSR" id="PIRSR601382-1"/>
    </source>
</evidence>
<evidence type="ECO:0000313" key="9">
    <source>
        <dbReference type="EMBL" id="MDE48807.1"/>
    </source>
</evidence>
<comment type="cofactor">
    <cofactor evidence="6">
        <name>Ca(2+)</name>
        <dbReference type="ChEBI" id="CHEBI:29108"/>
    </cofactor>
</comment>
<dbReference type="GO" id="GO:1904380">
    <property type="term" value="P:endoplasmic reticulum mannose trimming"/>
    <property type="evidence" value="ECO:0007669"/>
    <property type="project" value="InterPro"/>
</dbReference>
<dbReference type="AlphaFoldDB" id="A0A6G1SF64"/>
<dbReference type="Pfam" id="PF01532">
    <property type="entry name" value="Glyco_hydro_47"/>
    <property type="match status" value="1"/>
</dbReference>
<dbReference type="EC" id="3.2.1.-" evidence="7"/>
<keyword evidence="3" id="KW-0256">Endoplasmic reticulum</keyword>
<dbReference type="GO" id="GO:0044322">
    <property type="term" value="C:endoplasmic reticulum quality control compartment"/>
    <property type="evidence" value="ECO:0007669"/>
    <property type="project" value="GOC"/>
</dbReference>
<evidence type="ECO:0000256" key="6">
    <source>
        <dbReference type="PIRSR" id="PIRSR601382-2"/>
    </source>
</evidence>
<keyword evidence="7" id="KW-0378">Hydrolase</keyword>
<dbReference type="Gene3D" id="1.50.10.10">
    <property type="match status" value="1"/>
</dbReference>
<reference evidence="9" key="1">
    <citation type="submission" date="2018-10" db="EMBL/GenBank/DDBJ databases">
        <title>Transcriptome assembly of Aceria tosichella (Wheat curl mite) Type 2.</title>
        <authorList>
            <person name="Scully E.D."/>
            <person name="Geib S.M."/>
            <person name="Palmer N.A."/>
            <person name="Gupta A.K."/>
            <person name="Sarath G."/>
            <person name="Tatineni S."/>
        </authorList>
    </citation>
    <scope>NUCLEOTIDE SEQUENCE</scope>
    <source>
        <strain evidence="9">LincolnNE</strain>
    </source>
</reference>
<feature type="binding site" evidence="6">
    <location>
        <position position="512"/>
    </location>
    <ligand>
        <name>Ca(2+)</name>
        <dbReference type="ChEBI" id="CHEBI:29108"/>
    </ligand>
</feature>
<gene>
    <name evidence="9" type="primary">edem3_0</name>
    <name evidence="9" type="ORF">g.11648</name>
</gene>
<proteinExistence type="inferred from homology"/>
<dbReference type="InterPro" id="IPR044674">
    <property type="entry name" value="EDEM1/2/3"/>
</dbReference>
<dbReference type="GO" id="GO:0004571">
    <property type="term" value="F:mannosyl-oligosaccharide 1,2-alpha-mannosidase activity"/>
    <property type="evidence" value="ECO:0007669"/>
    <property type="project" value="InterPro"/>
</dbReference>
<comment type="subcellular location">
    <subcellularLocation>
        <location evidence="1">Endoplasmic reticulum</location>
    </subcellularLocation>
</comment>
<dbReference type="EMBL" id="GGYP01004036">
    <property type="protein sequence ID" value="MDE48807.1"/>
    <property type="molecule type" value="Transcribed_RNA"/>
</dbReference>
<dbReference type="GO" id="GO:0016020">
    <property type="term" value="C:membrane"/>
    <property type="evidence" value="ECO:0007669"/>
    <property type="project" value="InterPro"/>
</dbReference>
<evidence type="ECO:0000256" key="7">
    <source>
        <dbReference type="RuleBase" id="RU361193"/>
    </source>
</evidence>
<accession>A0A6G1SF64</accession>
<feature type="active site" description="Proton donor" evidence="5">
    <location>
        <position position="409"/>
    </location>
</feature>
<keyword evidence="8" id="KW-0472">Membrane</keyword>
<comment type="similarity">
    <text evidence="2 7">Belongs to the glycosyl hydrolase 47 family.</text>
</comment>
<keyword evidence="6" id="KW-0106">Calcium</keyword>
<keyword evidence="4" id="KW-0325">Glycoprotein</keyword>
<evidence type="ECO:0000256" key="4">
    <source>
        <dbReference type="ARBA" id="ARBA00023180"/>
    </source>
</evidence>
<name>A0A6G1SF64_9ACAR</name>
<feature type="active site" evidence="5">
    <location>
        <position position="315"/>
    </location>
</feature>
<dbReference type="PANTHER" id="PTHR45679">
    <property type="entry name" value="ER DEGRADATION-ENHANCING ALPHA-MANNOSIDASE-LIKE PROTEIN 2"/>
    <property type="match status" value="1"/>
</dbReference>